<feature type="region of interest" description="Disordered" evidence="2">
    <location>
        <begin position="342"/>
        <end position="366"/>
    </location>
</feature>
<dbReference type="InterPro" id="IPR011010">
    <property type="entry name" value="DNA_brk_join_enz"/>
</dbReference>
<dbReference type="EMBL" id="JSUQ01000019">
    <property type="protein sequence ID" value="KHQ51224.1"/>
    <property type="molecule type" value="Genomic_DNA"/>
</dbReference>
<dbReference type="GO" id="GO:0006310">
    <property type="term" value="P:DNA recombination"/>
    <property type="evidence" value="ECO:0007669"/>
    <property type="project" value="UniProtKB-KW"/>
</dbReference>
<evidence type="ECO:0000256" key="1">
    <source>
        <dbReference type="ARBA" id="ARBA00023172"/>
    </source>
</evidence>
<dbReference type="Pfam" id="PF00589">
    <property type="entry name" value="Phage_integrase"/>
    <property type="match status" value="1"/>
</dbReference>
<reference evidence="4 5" key="1">
    <citation type="submission" date="2014-10" db="EMBL/GenBank/DDBJ databases">
        <title>Genome sequence of Ponticoccus sp. strain UMTAT08 isolated from clonal culture of toxic dinoflagellate Alexandrium tamiyavanichii.</title>
        <authorList>
            <person name="Gan H.Y."/>
            <person name="Muhd D.-D."/>
            <person name="Mohd Noor M.E."/>
            <person name="Yeong Y.S."/>
            <person name="Usup G."/>
        </authorList>
    </citation>
    <scope>NUCLEOTIDE SEQUENCE [LARGE SCALE GENOMIC DNA]</scope>
    <source>
        <strain evidence="4 5">UMTAT08</strain>
    </source>
</reference>
<dbReference type="InterPro" id="IPR002104">
    <property type="entry name" value="Integrase_catalytic"/>
</dbReference>
<evidence type="ECO:0000256" key="2">
    <source>
        <dbReference type="SAM" id="MobiDB-lite"/>
    </source>
</evidence>
<dbReference type="PROSITE" id="PS51898">
    <property type="entry name" value="TYR_RECOMBINASE"/>
    <property type="match status" value="1"/>
</dbReference>
<proteinExistence type="predicted"/>
<feature type="domain" description="Tyr recombinase" evidence="3">
    <location>
        <begin position="164"/>
        <end position="345"/>
    </location>
</feature>
<evidence type="ECO:0000313" key="5">
    <source>
        <dbReference type="Proteomes" id="UP000030960"/>
    </source>
</evidence>
<feature type="compositionally biased region" description="Basic and acidic residues" evidence="2">
    <location>
        <begin position="342"/>
        <end position="351"/>
    </location>
</feature>
<evidence type="ECO:0000313" key="4">
    <source>
        <dbReference type="EMBL" id="KHQ51224.1"/>
    </source>
</evidence>
<dbReference type="Proteomes" id="UP000030960">
    <property type="component" value="Unassembled WGS sequence"/>
</dbReference>
<gene>
    <name evidence="4" type="ORF">OA50_04257</name>
</gene>
<sequence length="366" mass="40511">MRRSVRGVRLKGLWRHPRTGLPYYRTRRGGKTALVPLPADLAEDHPDFIAAWAEAARGAKVEKPAAGTLASTWNAALASDSFHSYSSGYRAIIEREAGRITEKAGKVKAAAIATRHVRADVMQAENPEARLKAWRVWAAICLPMGWIIEDPTHGIKKPRRAPSTGHPTWTRTEIKAFRNAYRIGTTARAVMELTYWTGARIGDVVMIGPQHVEKDGVLCFRQSKTGDMAYVPWSCSLPDWAAHMEEDRELCKEAVAHLSGGLTFLQTNRKRPRSHKSAGQDISAACRAIGLERSAHGLRKARAVALADAGATTSQIGAWTGHRSLSEIAHYTREWDRRSAVRGTRTERELETTTDQIGNQARKAPK</sequence>
<name>A0A0B3SKY6_9RHOB</name>
<dbReference type="SUPFAM" id="SSF56349">
    <property type="entry name" value="DNA breaking-rejoining enzymes"/>
    <property type="match status" value="1"/>
</dbReference>
<comment type="caution">
    <text evidence="4">The sequence shown here is derived from an EMBL/GenBank/DDBJ whole genome shotgun (WGS) entry which is preliminary data.</text>
</comment>
<evidence type="ECO:0000259" key="3">
    <source>
        <dbReference type="PROSITE" id="PS51898"/>
    </source>
</evidence>
<dbReference type="InterPro" id="IPR013762">
    <property type="entry name" value="Integrase-like_cat_sf"/>
</dbReference>
<protein>
    <submittedName>
        <fullName evidence="4">Integrase</fullName>
    </submittedName>
</protein>
<keyword evidence="1" id="KW-0233">DNA recombination</keyword>
<dbReference type="AlphaFoldDB" id="A0A0B3SKY6"/>
<dbReference type="GO" id="GO:0003677">
    <property type="term" value="F:DNA binding"/>
    <property type="evidence" value="ECO:0007669"/>
    <property type="project" value="InterPro"/>
</dbReference>
<dbReference type="GO" id="GO:0015074">
    <property type="term" value="P:DNA integration"/>
    <property type="evidence" value="ECO:0007669"/>
    <property type="project" value="InterPro"/>
</dbReference>
<organism evidence="4 5">
    <name type="scientific">Mameliella alba</name>
    <dbReference type="NCBI Taxonomy" id="561184"/>
    <lineage>
        <taxon>Bacteria</taxon>
        <taxon>Pseudomonadati</taxon>
        <taxon>Pseudomonadota</taxon>
        <taxon>Alphaproteobacteria</taxon>
        <taxon>Rhodobacterales</taxon>
        <taxon>Roseobacteraceae</taxon>
        <taxon>Mameliella</taxon>
    </lineage>
</organism>
<dbReference type="Gene3D" id="1.10.443.10">
    <property type="entry name" value="Intergrase catalytic core"/>
    <property type="match status" value="1"/>
</dbReference>
<accession>A0A0B3SKY6</accession>
<keyword evidence="5" id="KW-1185">Reference proteome</keyword>